<protein>
    <submittedName>
        <fullName evidence="5">Agmatinase</fullName>
    </submittedName>
</protein>
<gene>
    <name evidence="5" type="ORF">AWB76_07308</name>
</gene>
<name>A0A158DPE7_9BURK</name>
<keyword evidence="2" id="KW-0479">Metal-binding</keyword>
<evidence type="ECO:0000256" key="1">
    <source>
        <dbReference type="ARBA" id="ARBA00009227"/>
    </source>
</evidence>
<accession>A0A158DPE7</accession>
<organism evidence="5 6">
    <name type="scientific">Caballeronia temeraria</name>
    <dbReference type="NCBI Taxonomy" id="1777137"/>
    <lineage>
        <taxon>Bacteria</taxon>
        <taxon>Pseudomonadati</taxon>
        <taxon>Pseudomonadota</taxon>
        <taxon>Betaproteobacteria</taxon>
        <taxon>Burkholderiales</taxon>
        <taxon>Burkholderiaceae</taxon>
        <taxon>Caballeronia</taxon>
    </lineage>
</organism>
<dbReference type="AlphaFoldDB" id="A0A158DPE7"/>
<dbReference type="PANTHER" id="PTHR11358">
    <property type="entry name" value="ARGINASE/AGMATINASE"/>
    <property type="match status" value="1"/>
</dbReference>
<evidence type="ECO:0000313" key="6">
    <source>
        <dbReference type="Proteomes" id="UP000054624"/>
    </source>
</evidence>
<dbReference type="InterPro" id="IPR006035">
    <property type="entry name" value="Ureohydrolase"/>
</dbReference>
<proteinExistence type="inferred from homology"/>
<dbReference type="GO" id="GO:0033389">
    <property type="term" value="P:putrescine biosynthetic process from arginine, via agmatine"/>
    <property type="evidence" value="ECO:0007669"/>
    <property type="project" value="TreeGrafter"/>
</dbReference>
<sequence length="84" mass="8768">MTPAEESGPAAIVAEARCVAGDAPVYLSLDVDALDPVFTPGTGAPEFGGLTTRETLALLRGSSPPRLQRIATPAHIRKRSRVVT</sequence>
<dbReference type="PANTHER" id="PTHR11358:SF26">
    <property type="entry name" value="GUANIDINO ACID HYDROLASE, MITOCHONDRIAL"/>
    <property type="match status" value="1"/>
</dbReference>
<dbReference type="STRING" id="1777137.AWB76_07308"/>
<comment type="similarity">
    <text evidence="1">Belongs to the arginase family. Agmatinase subfamily.</text>
</comment>
<evidence type="ECO:0000256" key="4">
    <source>
        <dbReference type="RuleBase" id="RU003684"/>
    </source>
</evidence>
<dbReference type="Gene3D" id="3.40.800.10">
    <property type="entry name" value="Ureohydrolase domain"/>
    <property type="match status" value="1"/>
</dbReference>
<evidence type="ECO:0000256" key="3">
    <source>
        <dbReference type="ARBA" id="ARBA00022801"/>
    </source>
</evidence>
<dbReference type="SUPFAM" id="SSF52768">
    <property type="entry name" value="Arginase/deacetylase"/>
    <property type="match status" value="1"/>
</dbReference>
<evidence type="ECO:0000313" key="5">
    <source>
        <dbReference type="EMBL" id="SAK96511.1"/>
    </source>
</evidence>
<dbReference type="Pfam" id="PF00491">
    <property type="entry name" value="Arginase"/>
    <property type="match status" value="1"/>
</dbReference>
<keyword evidence="6" id="KW-1185">Reference proteome</keyword>
<dbReference type="Proteomes" id="UP000054624">
    <property type="component" value="Unassembled WGS sequence"/>
</dbReference>
<dbReference type="GO" id="GO:0008783">
    <property type="term" value="F:agmatinase activity"/>
    <property type="evidence" value="ECO:0007669"/>
    <property type="project" value="TreeGrafter"/>
</dbReference>
<dbReference type="InterPro" id="IPR023696">
    <property type="entry name" value="Ureohydrolase_dom_sf"/>
</dbReference>
<reference evidence="6" key="1">
    <citation type="submission" date="2016-01" db="EMBL/GenBank/DDBJ databases">
        <authorList>
            <person name="Peeters Charlotte."/>
        </authorList>
    </citation>
    <scope>NUCLEOTIDE SEQUENCE [LARGE SCALE GENOMIC DNA]</scope>
</reference>
<dbReference type="GO" id="GO:0046872">
    <property type="term" value="F:metal ion binding"/>
    <property type="evidence" value="ECO:0007669"/>
    <property type="project" value="UniProtKB-KW"/>
</dbReference>
<dbReference type="InterPro" id="IPR020855">
    <property type="entry name" value="Ureohydrolase_Mn_BS"/>
</dbReference>
<keyword evidence="3 4" id="KW-0378">Hydrolase</keyword>
<dbReference type="EMBL" id="FCOI02000048">
    <property type="protein sequence ID" value="SAK96511.1"/>
    <property type="molecule type" value="Genomic_DNA"/>
</dbReference>
<evidence type="ECO:0000256" key="2">
    <source>
        <dbReference type="ARBA" id="ARBA00022723"/>
    </source>
</evidence>
<dbReference type="PROSITE" id="PS01053">
    <property type="entry name" value="ARGINASE_1"/>
    <property type="match status" value="1"/>
</dbReference>
<dbReference type="PROSITE" id="PS51409">
    <property type="entry name" value="ARGINASE_2"/>
    <property type="match status" value="1"/>
</dbReference>